<dbReference type="RefSeq" id="WP_093185157.1">
    <property type="nucleotide sequence ID" value="NZ_FMYH01000007.1"/>
</dbReference>
<name>A0A1G6UH73_9MICO</name>
<dbReference type="Gene3D" id="3.40.710.10">
    <property type="entry name" value="DD-peptidase/beta-lactamase superfamily"/>
    <property type="match status" value="1"/>
</dbReference>
<dbReference type="PANTHER" id="PTHR43283">
    <property type="entry name" value="BETA-LACTAMASE-RELATED"/>
    <property type="match status" value="1"/>
</dbReference>
<reference evidence="2 3" key="1">
    <citation type="submission" date="2016-09" db="EMBL/GenBank/DDBJ databases">
        <authorList>
            <person name="Capua I."/>
            <person name="De Benedictis P."/>
            <person name="Joannis T."/>
            <person name="Lombin L.H."/>
            <person name="Cattoli G."/>
        </authorList>
    </citation>
    <scope>NUCLEOTIDE SEQUENCE [LARGE SCALE GENOMIC DNA]</scope>
    <source>
        <strain evidence="2 3">ISLP-3</strain>
    </source>
</reference>
<keyword evidence="3" id="KW-1185">Reference proteome</keyword>
<sequence length="459" mass="48697">MPDVSATRAARPMSLPAATPESMGIPSGALSALVERLERLESDPHALAVARHGRVVARGAWAPYRLEDATLVYSLSKTFLAAAVAFAVEEGLMDLDAPIAQYFPEVEAPGRSAQMRVRDLLSMATGHEEDLVEPIFGPDPVAGLLAREPEHEPGTVFTYNQSGPFLLSAAITRLTGQRVGEYLRPRLFEPLGIGPRWWTQAGEADLGFTGLHARVGDILALGQTLLDGGSFGGARVLPEGWVDLASSVHIPTSPRPSPPDWQQGYGFLMWRSRHGFRADGACGQLCLVLPDEGLVVALTSATDDLQAELDAVWETLLPALAPASLAEDAPAQAALAQELARAEIPLAPASSNTPFAHGTMRPDGAGWTVDVDGLSFGVGSDDWRRTLVPVGSSVLPIAAQGRATGDGGWEATAVVTSSPHRMLLRALPGSSVVEVRWHVPPLRSDDLRLLAAPEWAAGE</sequence>
<dbReference type="AlphaFoldDB" id="A0A1G6UH73"/>
<evidence type="ECO:0000313" key="2">
    <source>
        <dbReference type="EMBL" id="SDD40066.1"/>
    </source>
</evidence>
<evidence type="ECO:0000313" key="3">
    <source>
        <dbReference type="Proteomes" id="UP000199039"/>
    </source>
</evidence>
<organism evidence="2 3">
    <name type="scientific">Sanguibacter gelidistatuariae</name>
    <dbReference type="NCBI Taxonomy" id="1814289"/>
    <lineage>
        <taxon>Bacteria</taxon>
        <taxon>Bacillati</taxon>
        <taxon>Actinomycetota</taxon>
        <taxon>Actinomycetes</taxon>
        <taxon>Micrococcales</taxon>
        <taxon>Sanguibacteraceae</taxon>
        <taxon>Sanguibacter</taxon>
    </lineage>
</organism>
<dbReference type="STRING" id="1814289.SAMN05216410_3246"/>
<accession>A0A1G6UH73</accession>
<dbReference type="PANTHER" id="PTHR43283:SF7">
    <property type="entry name" value="BETA-LACTAMASE-RELATED DOMAIN-CONTAINING PROTEIN"/>
    <property type="match status" value="1"/>
</dbReference>
<feature type="domain" description="Beta-lactamase-related" evidence="1">
    <location>
        <begin position="46"/>
        <end position="306"/>
    </location>
</feature>
<gene>
    <name evidence="2" type="ORF">SAMN05216410_3246</name>
</gene>
<dbReference type="InterPro" id="IPR001466">
    <property type="entry name" value="Beta-lactam-related"/>
</dbReference>
<dbReference type="InterPro" id="IPR050789">
    <property type="entry name" value="Diverse_Enzym_Activities"/>
</dbReference>
<protein>
    <submittedName>
        <fullName evidence="2">CubicO group peptidase, beta-lactamase class C family</fullName>
    </submittedName>
</protein>
<dbReference type="SUPFAM" id="SSF56601">
    <property type="entry name" value="beta-lactamase/transpeptidase-like"/>
    <property type="match status" value="1"/>
</dbReference>
<dbReference type="OrthoDB" id="9773047at2"/>
<proteinExistence type="predicted"/>
<dbReference type="Pfam" id="PF00144">
    <property type="entry name" value="Beta-lactamase"/>
    <property type="match status" value="1"/>
</dbReference>
<dbReference type="InterPro" id="IPR012338">
    <property type="entry name" value="Beta-lactam/transpept-like"/>
</dbReference>
<evidence type="ECO:0000259" key="1">
    <source>
        <dbReference type="Pfam" id="PF00144"/>
    </source>
</evidence>
<dbReference type="EMBL" id="FMYH01000007">
    <property type="protein sequence ID" value="SDD40066.1"/>
    <property type="molecule type" value="Genomic_DNA"/>
</dbReference>
<dbReference type="Proteomes" id="UP000199039">
    <property type="component" value="Unassembled WGS sequence"/>
</dbReference>